<comment type="caution">
    <text evidence="2">The sequence shown here is derived from an EMBL/GenBank/DDBJ whole genome shotgun (WGS) entry which is preliminary data.</text>
</comment>
<gene>
    <name evidence="2" type="ORF">M8C21_003951</name>
</gene>
<sequence>MAHDDGVANHHMVFIDTSLDTHLAIIVSDSDTVSDFKRNIMLEHRQLFPAIGDVKIECLKVKRRGSFYKLSESMLVKSAFEYAKGNWFVSVDASRLEQNDGSQQLGKHKDRDQLALPWVTHSRSIERHGNDGSPSVHSKTAPLVNQKVPIVDQLTSGDSCKDVSKNVKEDRLCNDKQLDYELQEKLDTANTDINLKKRTRDVHNEGSLNDAFLSGPSLKKKRKTQRGKSDVKALEENLALRHDSDKVNDKVANVNNDSSFEHRSKGKKLSDENQRINKGENCSALDQVATVVPTIEGVGSETVGDVAMVMENNIQQEIAIGRSQKDTDSEVVQKPDMGDEPSSLMRTPDCEHGGAGVTDVGHMKRSTEHKAAEKEASSTASIKKLHSTPKNAIESSPDVVANEGILLSRSECPVNNDADISTTGKNTSQVNAQEKQDEKMDDTTKKKKRRRTKVSAGRNEDELLTKHVNRDICESVKEGESVWPDTDRTDVDMSSTVLASVIDERKMNEDLEKTLIDGKKGDDVIMKEVENSVENMEEESRKEFTNANDVVTGTNEENLLPQKQNDKTDDTTKKKKKRKTKKSAGRNEDESVPKNVDGDIFENVIEGDRKDGDKVKEKDARISYDGLAGKESKNNKSQDLQVELESKKSQSVDHHHLPEKTSENITASDVSKVNNEVDIPETESRDLAFRDCFANGHLSKKIVSTDNRKDKKKTKVDSRNDQSQKLVSKIENNKFSVDVLKDPNITDIDKFKTPKRANKIDAKKTNRQPTTLLQTRAKTMENKKVKGSQPVKRSHARKGMEGAGKNNMNSQLYRGGRWEGWAALVLV</sequence>
<name>A0AAD5GGW9_AMBAR</name>
<organism evidence="2 3">
    <name type="scientific">Ambrosia artemisiifolia</name>
    <name type="common">Common ragweed</name>
    <dbReference type="NCBI Taxonomy" id="4212"/>
    <lineage>
        <taxon>Eukaryota</taxon>
        <taxon>Viridiplantae</taxon>
        <taxon>Streptophyta</taxon>
        <taxon>Embryophyta</taxon>
        <taxon>Tracheophyta</taxon>
        <taxon>Spermatophyta</taxon>
        <taxon>Magnoliopsida</taxon>
        <taxon>eudicotyledons</taxon>
        <taxon>Gunneridae</taxon>
        <taxon>Pentapetalae</taxon>
        <taxon>asterids</taxon>
        <taxon>campanulids</taxon>
        <taxon>Asterales</taxon>
        <taxon>Asteraceae</taxon>
        <taxon>Asteroideae</taxon>
        <taxon>Heliantheae alliance</taxon>
        <taxon>Heliantheae</taxon>
        <taxon>Ambrosia</taxon>
    </lineage>
</organism>
<feature type="compositionally biased region" description="Basic and acidic residues" evidence="1">
    <location>
        <begin position="323"/>
        <end position="337"/>
    </location>
</feature>
<feature type="compositionally biased region" description="Polar residues" evidence="1">
    <location>
        <begin position="418"/>
        <end position="433"/>
    </location>
</feature>
<feature type="compositionally biased region" description="Basic and acidic residues" evidence="1">
    <location>
        <begin position="361"/>
        <end position="376"/>
    </location>
</feature>
<dbReference type="Proteomes" id="UP001206925">
    <property type="component" value="Unassembled WGS sequence"/>
</dbReference>
<evidence type="ECO:0000313" key="2">
    <source>
        <dbReference type="EMBL" id="KAI7739453.1"/>
    </source>
</evidence>
<feature type="region of interest" description="Disordered" evidence="1">
    <location>
        <begin position="527"/>
        <end position="663"/>
    </location>
</feature>
<feature type="compositionally biased region" description="Basic residues" evidence="1">
    <location>
        <begin position="573"/>
        <end position="584"/>
    </location>
</feature>
<keyword evidence="3" id="KW-1185">Reference proteome</keyword>
<evidence type="ECO:0000256" key="1">
    <source>
        <dbReference type="SAM" id="MobiDB-lite"/>
    </source>
</evidence>
<feature type="region of interest" description="Disordered" evidence="1">
    <location>
        <begin position="413"/>
        <end position="462"/>
    </location>
</feature>
<reference evidence="2" key="1">
    <citation type="submission" date="2022-06" db="EMBL/GenBank/DDBJ databases">
        <title>Uncovering the hologenomic basis of an extraordinary plant invasion.</title>
        <authorList>
            <person name="Bieker V.C."/>
            <person name="Martin M.D."/>
            <person name="Gilbert T."/>
            <person name="Hodgins K."/>
            <person name="Battlay P."/>
            <person name="Petersen B."/>
            <person name="Wilson J."/>
        </authorList>
    </citation>
    <scope>NUCLEOTIDE SEQUENCE</scope>
    <source>
        <strain evidence="2">AA19_3_7</strain>
        <tissue evidence="2">Leaf</tissue>
    </source>
</reference>
<accession>A0AAD5GGW9</accession>
<feature type="region of interest" description="Disordered" evidence="1">
    <location>
        <begin position="250"/>
        <end position="275"/>
    </location>
</feature>
<feature type="compositionally biased region" description="Basic and acidic residues" evidence="1">
    <location>
        <begin position="434"/>
        <end position="444"/>
    </location>
</feature>
<feature type="region of interest" description="Disordered" evidence="1">
    <location>
        <begin position="781"/>
        <end position="808"/>
    </location>
</feature>
<feature type="region of interest" description="Disordered" evidence="1">
    <location>
        <begin position="206"/>
        <end position="231"/>
    </location>
</feature>
<feature type="compositionally biased region" description="Basic and acidic residues" evidence="1">
    <location>
        <begin position="644"/>
        <end position="662"/>
    </location>
</feature>
<feature type="region of interest" description="Disordered" evidence="1">
    <location>
        <begin position="704"/>
        <end position="724"/>
    </location>
</feature>
<dbReference type="AlphaFoldDB" id="A0AAD5GGW9"/>
<proteinExistence type="predicted"/>
<feature type="compositionally biased region" description="Basic and acidic residues" evidence="1">
    <location>
        <begin position="606"/>
        <end position="636"/>
    </location>
</feature>
<feature type="compositionally biased region" description="Polar residues" evidence="1">
    <location>
        <begin position="545"/>
        <end position="563"/>
    </location>
</feature>
<feature type="non-terminal residue" evidence="2">
    <location>
        <position position="1"/>
    </location>
</feature>
<protein>
    <submittedName>
        <fullName evidence="2">Uncharacterized protein</fullName>
    </submittedName>
</protein>
<feature type="compositionally biased region" description="Basic and acidic residues" evidence="1">
    <location>
        <begin position="259"/>
        <end position="275"/>
    </location>
</feature>
<dbReference type="EMBL" id="JAMZMK010008627">
    <property type="protein sequence ID" value="KAI7739453.1"/>
    <property type="molecule type" value="Genomic_DNA"/>
</dbReference>
<feature type="region of interest" description="Disordered" evidence="1">
    <location>
        <begin position="323"/>
        <end position="396"/>
    </location>
</feature>
<evidence type="ECO:0000313" key="3">
    <source>
        <dbReference type="Proteomes" id="UP001206925"/>
    </source>
</evidence>